<proteinExistence type="predicted"/>
<sequence length="126" mass="13768">MSKPEELLAAHLSFHKVEAHSEYRFGAIAAGGPGKGLRDRLALAGLKDWRFDFAFPAEKVAVEIEGGAWTGGRHTTGTGFSEDLKKYDAAMRLGWNVYRCDPGMVRSGRAIETILMLLKLSKGETA</sequence>
<accession>A0AB39HVQ1</accession>
<gene>
    <name evidence="1" type="ORF">AB4Y39_13185</name>
</gene>
<name>A0AB39HVQ1_9PSED</name>
<evidence type="ECO:0000313" key="1">
    <source>
        <dbReference type="EMBL" id="XDK34687.1"/>
    </source>
</evidence>
<reference evidence="1" key="1">
    <citation type="submission" date="2024-07" db="EMBL/GenBank/DDBJ databases">
        <title>Identification and characteristics of a novel species of coltsfoot's symbiotic bacteria.</title>
        <authorList>
            <person name="Juszczyk A."/>
            <person name="Jasielczuk I."/>
            <person name="Gurgul A."/>
            <person name="Rogala M."/>
            <person name="Kowalczyk A."/>
            <person name="Szmatola T."/>
            <person name="Kosecka-Strojek M."/>
            <person name="Arent Z."/>
            <person name="Latowski D."/>
        </authorList>
    </citation>
    <scope>NUCLEOTIDE SEQUENCE</scope>
    <source>
        <strain evidence="1">Hg7Tf</strain>
    </source>
</reference>
<dbReference type="AlphaFoldDB" id="A0AB39HVQ1"/>
<dbReference type="EMBL" id="CP162607">
    <property type="protein sequence ID" value="XDK34687.1"/>
    <property type="molecule type" value="Genomic_DNA"/>
</dbReference>
<organism evidence="1">
    <name type="scientific">Pseudomonas sp. Hg7Tf</name>
    <dbReference type="NCBI Taxonomy" id="3236988"/>
    <lineage>
        <taxon>Bacteria</taxon>
        <taxon>Pseudomonadati</taxon>
        <taxon>Pseudomonadota</taxon>
        <taxon>Gammaproteobacteria</taxon>
        <taxon>Pseudomonadales</taxon>
        <taxon>Pseudomonadaceae</taxon>
        <taxon>Pseudomonas</taxon>
    </lineage>
</organism>
<dbReference type="RefSeq" id="WP_280041986.1">
    <property type="nucleotide sequence ID" value="NZ_CP162607.1"/>
</dbReference>
<protein>
    <recommendedName>
        <fullName evidence="2">DUF559 domain-containing protein</fullName>
    </recommendedName>
</protein>
<evidence type="ECO:0008006" key="2">
    <source>
        <dbReference type="Google" id="ProtNLM"/>
    </source>
</evidence>
<dbReference type="Gene3D" id="3.40.960.10">
    <property type="entry name" value="VSR Endonuclease"/>
    <property type="match status" value="1"/>
</dbReference>